<name>A0A2V0NQV8_9CHLO</name>
<dbReference type="OrthoDB" id="439792at2759"/>
<dbReference type="InterPro" id="IPR027417">
    <property type="entry name" value="P-loop_NTPase"/>
</dbReference>
<dbReference type="InParanoid" id="A0A2V0NQV8"/>
<organism evidence="8 9">
    <name type="scientific">Raphidocelis subcapitata</name>
    <dbReference type="NCBI Taxonomy" id="307507"/>
    <lineage>
        <taxon>Eukaryota</taxon>
        <taxon>Viridiplantae</taxon>
        <taxon>Chlorophyta</taxon>
        <taxon>core chlorophytes</taxon>
        <taxon>Chlorophyceae</taxon>
        <taxon>CS clade</taxon>
        <taxon>Sphaeropleales</taxon>
        <taxon>Selenastraceae</taxon>
        <taxon>Raphidocelis</taxon>
    </lineage>
</organism>
<sequence>MQALSSRNVQQRSGTGCNASRCCARVRSVAVKADAGNGTRPLRVMISGAPAAGKGTQCAKIVEKYGFVHISAGDLLREQVALGSPAGKRAKDFMDRGVLVPDDVVVDMIKDRLAQKDVAERGWLLDGYPRSASQAEAIEKEGIRPDLFLLIEVPSELLVERVVGRRLDPKTGAIYHLKYKPPPAEVVDRLVQRSDDTEEKCKTRLETHFKNVEAVMGYYNTCCLEIDGNRSMDAVFASVSAAIDQAKAKLGDPMEEFCAGNPSDLECKVFDE</sequence>
<dbReference type="InterPro" id="IPR000850">
    <property type="entry name" value="Adenylat/UMP-CMP_kin"/>
</dbReference>
<dbReference type="PROSITE" id="PS00113">
    <property type="entry name" value="ADENYLATE_KINASE"/>
    <property type="match status" value="1"/>
</dbReference>
<accession>A0A2V0NQV8</accession>
<keyword evidence="4 7" id="KW-0808">Transferase</keyword>
<dbReference type="InterPro" id="IPR033690">
    <property type="entry name" value="Adenylat_kinase_CS"/>
</dbReference>
<comment type="similarity">
    <text evidence="2 7">Belongs to the adenylate kinase family.</text>
</comment>
<evidence type="ECO:0000256" key="7">
    <source>
        <dbReference type="RuleBase" id="RU003330"/>
    </source>
</evidence>
<protein>
    <recommendedName>
        <fullName evidence="3">adenylate kinase</fullName>
        <ecNumber evidence="3">2.7.4.3</ecNumber>
    </recommendedName>
</protein>
<dbReference type="STRING" id="307507.A0A2V0NQV8"/>
<evidence type="ECO:0000313" key="8">
    <source>
        <dbReference type="EMBL" id="GBF90058.1"/>
    </source>
</evidence>
<dbReference type="AlphaFoldDB" id="A0A2V0NQV8"/>
<dbReference type="InterPro" id="IPR006259">
    <property type="entry name" value="Adenyl_kin_sub"/>
</dbReference>
<evidence type="ECO:0000256" key="5">
    <source>
        <dbReference type="ARBA" id="ARBA00022741"/>
    </source>
</evidence>
<keyword evidence="6 7" id="KW-0418">Kinase</keyword>
<comment type="caution">
    <text evidence="8">The sequence shown here is derived from an EMBL/GenBank/DDBJ whole genome shotgun (WGS) entry which is preliminary data.</text>
</comment>
<reference evidence="8 9" key="1">
    <citation type="journal article" date="2018" name="Sci. Rep.">
        <title>Raphidocelis subcapitata (=Pseudokirchneriella subcapitata) provides an insight into genome evolution and environmental adaptations in the Sphaeropleales.</title>
        <authorList>
            <person name="Suzuki S."/>
            <person name="Yamaguchi H."/>
            <person name="Nakajima N."/>
            <person name="Kawachi M."/>
        </authorList>
    </citation>
    <scope>NUCLEOTIDE SEQUENCE [LARGE SCALE GENOMIC DNA]</scope>
    <source>
        <strain evidence="8 9">NIES-35</strain>
    </source>
</reference>
<comment type="catalytic activity">
    <reaction evidence="1">
        <text>AMP + ATP = 2 ADP</text>
        <dbReference type="Rhea" id="RHEA:12973"/>
        <dbReference type="ChEBI" id="CHEBI:30616"/>
        <dbReference type="ChEBI" id="CHEBI:456215"/>
        <dbReference type="ChEBI" id="CHEBI:456216"/>
        <dbReference type="EC" id="2.7.4.3"/>
    </reaction>
</comment>
<keyword evidence="5" id="KW-0547">Nucleotide-binding</keyword>
<dbReference type="SUPFAM" id="SSF52540">
    <property type="entry name" value="P-loop containing nucleoside triphosphate hydrolases"/>
    <property type="match status" value="1"/>
</dbReference>
<evidence type="ECO:0000256" key="1">
    <source>
        <dbReference type="ARBA" id="ARBA00000582"/>
    </source>
</evidence>
<evidence type="ECO:0000313" key="9">
    <source>
        <dbReference type="Proteomes" id="UP000247498"/>
    </source>
</evidence>
<dbReference type="GO" id="GO:0004017">
    <property type="term" value="F:AMP kinase activity"/>
    <property type="evidence" value="ECO:0007669"/>
    <property type="project" value="UniProtKB-EC"/>
</dbReference>
<dbReference type="Gene3D" id="3.40.50.300">
    <property type="entry name" value="P-loop containing nucleotide triphosphate hydrolases"/>
    <property type="match status" value="1"/>
</dbReference>
<evidence type="ECO:0000256" key="3">
    <source>
        <dbReference type="ARBA" id="ARBA00012955"/>
    </source>
</evidence>
<dbReference type="Proteomes" id="UP000247498">
    <property type="component" value="Unassembled WGS sequence"/>
</dbReference>
<dbReference type="FunCoup" id="A0A2V0NQV8">
    <property type="interactions" value="818"/>
</dbReference>
<evidence type="ECO:0000256" key="4">
    <source>
        <dbReference type="ARBA" id="ARBA00022679"/>
    </source>
</evidence>
<evidence type="ECO:0000256" key="6">
    <source>
        <dbReference type="ARBA" id="ARBA00022777"/>
    </source>
</evidence>
<dbReference type="EC" id="2.7.4.3" evidence="3"/>
<proteinExistence type="inferred from homology"/>
<dbReference type="PANTHER" id="PTHR23359">
    <property type="entry name" value="NUCLEOTIDE KINASE"/>
    <property type="match status" value="1"/>
</dbReference>
<dbReference type="Pfam" id="PF00406">
    <property type="entry name" value="ADK"/>
    <property type="match status" value="1"/>
</dbReference>
<dbReference type="GO" id="GO:0005524">
    <property type="term" value="F:ATP binding"/>
    <property type="evidence" value="ECO:0007669"/>
    <property type="project" value="InterPro"/>
</dbReference>
<dbReference type="PRINTS" id="PR00094">
    <property type="entry name" value="ADENYLTKNASE"/>
</dbReference>
<gene>
    <name evidence="8" type="ORF">Rsub_02766</name>
</gene>
<keyword evidence="9" id="KW-1185">Reference proteome</keyword>
<dbReference type="CDD" id="cd01428">
    <property type="entry name" value="ADK"/>
    <property type="match status" value="1"/>
</dbReference>
<dbReference type="EMBL" id="BDRX01000014">
    <property type="protein sequence ID" value="GBF90058.1"/>
    <property type="molecule type" value="Genomic_DNA"/>
</dbReference>
<dbReference type="HAMAP" id="MF_00235">
    <property type="entry name" value="Adenylate_kinase_Adk"/>
    <property type="match status" value="1"/>
</dbReference>
<evidence type="ECO:0000256" key="2">
    <source>
        <dbReference type="ARBA" id="ARBA00007220"/>
    </source>
</evidence>
<dbReference type="NCBIfam" id="TIGR01351">
    <property type="entry name" value="adk"/>
    <property type="match status" value="1"/>
</dbReference>